<organism evidence="4 5">
    <name type="scientific">Mastacembelus armatus</name>
    <name type="common">zig-zag eel</name>
    <dbReference type="NCBI Taxonomy" id="205130"/>
    <lineage>
        <taxon>Eukaryota</taxon>
        <taxon>Metazoa</taxon>
        <taxon>Chordata</taxon>
        <taxon>Craniata</taxon>
        <taxon>Vertebrata</taxon>
        <taxon>Euteleostomi</taxon>
        <taxon>Actinopterygii</taxon>
        <taxon>Neopterygii</taxon>
        <taxon>Teleostei</taxon>
        <taxon>Neoteleostei</taxon>
        <taxon>Acanthomorphata</taxon>
        <taxon>Anabantaria</taxon>
        <taxon>Synbranchiformes</taxon>
        <taxon>Mastacembelidae</taxon>
        <taxon>Mastacembelus</taxon>
    </lineage>
</organism>
<accession>A0A3Q3SGW6</accession>
<feature type="domain" description="STIL N-terminal" evidence="2">
    <location>
        <begin position="47"/>
        <end position="317"/>
    </location>
</feature>
<dbReference type="Pfam" id="PF15253">
    <property type="entry name" value="STIL_N"/>
    <property type="match status" value="1"/>
</dbReference>
<feature type="compositionally biased region" description="Low complexity" evidence="1">
    <location>
        <begin position="475"/>
        <end position="492"/>
    </location>
</feature>
<dbReference type="GeneTree" id="ENSGT00390000007310"/>
<dbReference type="Pfam" id="PF25775">
    <property type="entry name" value="CC_STIL"/>
    <property type="match status" value="1"/>
</dbReference>
<dbReference type="Ensembl" id="ENSMAMT00000024951.2">
    <property type="protein sequence ID" value="ENSMAMP00000024330.2"/>
    <property type="gene ID" value="ENSMAMG00000016368.2"/>
</dbReference>
<feature type="compositionally biased region" description="Polar residues" evidence="1">
    <location>
        <begin position="506"/>
        <end position="518"/>
    </location>
</feature>
<evidence type="ECO:0000259" key="2">
    <source>
        <dbReference type="Pfam" id="PF15253"/>
    </source>
</evidence>
<dbReference type="GO" id="GO:0031023">
    <property type="term" value="P:microtubule organizing center organization"/>
    <property type="evidence" value="ECO:0007669"/>
    <property type="project" value="TreeGrafter"/>
</dbReference>
<feature type="domain" description="STIL coiled coil region" evidence="3">
    <location>
        <begin position="582"/>
        <end position="602"/>
    </location>
</feature>
<feature type="compositionally biased region" description="Low complexity" evidence="1">
    <location>
        <begin position="394"/>
        <end position="409"/>
    </location>
</feature>
<dbReference type="InterPro" id="IPR057655">
    <property type="entry name" value="STIL_CC"/>
</dbReference>
<reference evidence="4" key="1">
    <citation type="submission" date="2025-08" db="UniProtKB">
        <authorList>
            <consortium name="Ensembl"/>
        </authorList>
    </citation>
    <scope>IDENTIFICATION</scope>
</reference>
<feature type="compositionally biased region" description="Basic residues" evidence="1">
    <location>
        <begin position="448"/>
        <end position="459"/>
    </location>
</feature>
<dbReference type="GO" id="GO:0071539">
    <property type="term" value="P:protein localization to centrosome"/>
    <property type="evidence" value="ECO:0007669"/>
    <property type="project" value="TreeGrafter"/>
</dbReference>
<reference evidence="4" key="2">
    <citation type="submission" date="2025-09" db="UniProtKB">
        <authorList>
            <consortium name="Ensembl"/>
        </authorList>
    </citation>
    <scope>IDENTIFICATION</scope>
</reference>
<dbReference type="InterPro" id="IPR026123">
    <property type="entry name" value="STIL"/>
</dbReference>
<dbReference type="GO" id="GO:0005815">
    <property type="term" value="C:microtubule organizing center"/>
    <property type="evidence" value="ECO:0007669"/>
    <property type="project" value="TreeGrafter"/>
</dbReference>
<proteinExistence type="predicted"/>
<dbReference type="GO" id="GO:0007052">
    <property type="term" value="P:mitotic spindle organization"/>
    <property type="evidence" value="ECO:0007669"/>
    <property type="project" value="TreeGrafter"/>
</dbReference>
<evidence type="ECO:0000313" key="4">
    <source>
        <dbReference type="Ensembl" id="ENSMAMP00000024330.2"/>
    </source>
</evidence>
<feature type="region of interest" description="Disordered" evidence="1">
    <location>
        <begin position="370"/>
        <end position="424"/>
    </location>
</feature>
<dbReference type="PANTHER" id="PTHR15128">
    <property type="entry name" value="TAL1 SCL INTERRUPTING LOCUS"/>
    <property type="match status" value="1"/>
</dbReference>
<feature type="compositionally biased region" description="Pro residues" evidence="1">
    <location>
        <begin position="461"/>
        <end position="474"/>
    </location>
</feature>
<sequence length="845" mass="91252">CSELYSPVPLYFFAALTQKKKKKSVFHLNAHLNTRELRPPAELEQYSDEEGVTVTLDRFDPGRDQAGSSSRVPSALLPGDILVPCLFSTQTEAMSDAVVQSEAELHHCFKVSLTLVARVVCSQQADAAVFGLSWSAVCPSVCVELEPVRAVPVIPTALLRSLTSTSRALLQQGAARQRGFLTMDQTRKLLLLLESDPKASNLPLVGLWLSGITHIYNPQVWAWCLRFLFSSALQDRVLSESGCFLLVLFGATHRAPQFFQCRAPGPQLDCQLLTAFQSVTLYQQVVPVDGQTLQCELRLEDHSRQMEVFQEAQSSFSRAPPPAAGLSVSDQDSGVEDEDFSPRPSPSPHAPAQVQPSVPELSLLIDSSFTSNQHGWKDPGSAHRPPSAADRKFGPPAGNSSTSNSSDPRSAPPQLHSTPNSNLQQPCTCCSPHTYDCTSVFSSPRLHPAAHHSSHHHAPPSRNPPSSPSVPPSSPHGAHTSSHHPAPSASTHRPIPPSFKHPTPSLPHNSCSPLSSHQPTPLPSSFLLPPPSCPCSHPAPVPCCGDSPSANPSRLSDPLPAPWPRPSCMNHCCEQVGGAVPADTYQLLLHQDQQLRLLQAQVTAPHVHVSCRSSETKLELVSEQRWQTETGAQTAPVWWFSSCGSKGADVLTLCSAVLSTLASINPAAAVSRLSVSDPTVSSLFPGGSVDLSLEANAIALRYLSDSQLSRLSLGGHALQPGPASSSMSVLSPSNMSLATRKYMRRYGLIEEEDEEDLEEVGVQEASSRQPLREALNGKLLPQSQLLRDLRPKMQLLATDSKGNAPDKENCSSMRPSLVRAISRQTEGSVGNILDLSRLRQLPKLF</sequence>
<dbReference type="PANTHER" id="PTHR15128:SF0">
    <property type="entry name" value="SCL-INTERRUPTING LOCUS PROTEIN"/>
    <property type="match status" value="1"/>
</dbReference>
<feature type="compositionally biased region" description="Polar residues" evidence="1">
    <location>
        <begin position="415"/>
        <end position="424"/>
    </location>
</feature>
<dbReference type="Proteomes" id="UP000261640">
    <property type="component" value="Unplaced"/>
</dbReference>
<dbReference type="AlphaFoldDB" id="A0A3Q3SGW6"/>
<dbReference type="InterPro" id="IPR058559">
    <property type="entry name" value="PRM_STIL"/>
</dbReference>
<dbReference type="GO" id="GO:0007224">
    <property type="term" value="P:smoothened signaling pathway"/>
    <property type="evidence" value="ECO:0007669"/>
    <property type="project" value="TreeGrafter"/>
</dbReference>
<protein>
    <submittedName>
        <fullName evidence="4">STIL centriolar assembly protein</fullName>
    </submittedName>
</protein>
<evidence type="ECO:0000256" key="1">
    <source>
        <dbReference type="SAM" id="MobiDB-lite"/>
    </source>
</evidence>
<feature type="region of interest" description="Disordered" evidence="1">
    <location>
        <begin position="309"/>
        <end position="356"/>
    </location>
</feature>
<dbReference type="STRING" id="205130.ENSMAMP00000024330"/>
<evidence type="ECO:0000313" key="5">
    <source>
        <dbReference type="Proteomes" id="UP000261640"/>
    </source>
</evidence>
<feature type="region of interest" description="Disordered" evidence="1">
    <location>
        <begin position="446"/>
        <end position="523"/>
    </location>
</feature>
<dbReference type="InterPro" id="IPR057731">
    <property type="entry name" value="STIL_N"/>
</dbReference>
<keyword evidence="5" id="KW-1185">Reference proteome</keyword>
<name>A0A3Q3SGW6_9TELE</name>
<evidence type="ECO:0000259" key="3">
    <source>
        <dbReference type="Pfam" id="PF25775"/>
    </source>
</evidence>
<dbReference type="Pfam" id="PF26399">
    <property type="entry name" value="PRM_STIL"/>
    <property type="match status" value="1"/>
</dbReference>